<evidence type="ECO:0000313" key="2">
    <source>
        <dbReference type="EMBL" id="VFK72341.1"/>
    </source>
</evidence>
<evidence type="ECO:0000256" key="1">
    <source>
        <dbReference type="SAM" id="MobiDB-lite"/>
    </source>
</evidence>
<accession>A0A451B237</accession>
<reference evidence="2" key="1">
    <citation type="submission" date="2019-02" db="EMBL/GenBank/DDBJ databases">
        <authorList>
            <person name="Gruber-Vodicka R. H."/>
            <person name="Seah K. B. B."/>
        </authorList>
    </citation>
    <scope>NUCLEOTIDE SEQUENCE</scope>
    <source>
        <strain evidence="2">BECK_BY19</strain>
    </source>
</reference>
<protein>
    <submittedName>
        <fullName evidence="2">Uncharacterized protein</fullName>
    </submittedName>
</protein>
<sequence>MQIRRLRLHGAATHRVNSAKSATQGDSKMNKSISLRPSMPFVVLLLMLGAAPAHADVQHKLDFESGLGGWSTI</sequence>
<proteinExistence type="predicted"/>
<feature type="region of interest" description="Disordered" evidence="1">
    <location>
        <begin position="1"/>
        <end position="31"/>
    </location>
</feature>
<name>A0A451B237_9GAMM</name>
<dbReference type="EMBL" id="CAADGD010000109">
    <property type="protein sequence ID" value="VFK72341.1"/>
    <property type="molecule type" value="Genomic_DNA"/>
</dbReference>
<organism evidence="2">
    <name type="scientific">Candidatus Kentrum sp. UNK</name>
    <dbReference type="NCBI Taxonomy" id="2126344"/>
    <lineage>
        <taxon>Bacteria</taxon>
        <taxon>Pseudomonadati</taxon>
        <taxon>Pseudomonadota</taxon>
        <taxon>Gammaproteobacteria</taxon>
        <taxon>Candidatus Kentrum</taxon>
    </lineage>
</organism>
<dbReference type="AlphaFoldDB" id="A0A451B237"/>
<feature type="compositionally biased region" description="Polar residues" evidence="1">
    <location>
        <begin position="15"/>
        <end position="31"/>
    </location>
</feature>
<gene>
    <name evidence="2" type="ORF">BECKUNK1418H_GA0071006_11093</name>
</gene>